<sequence length="36" mass="4164">MNWIGLDWINKLVPPFGSLRFVYSRTSLPAIFSLHS</sequence>
<gene>
    <name evidence="1" type="ORF">Pint_22590</name>
</gene>
<evidence type="ECO:0000313" key="2">
    <source>
        <dbReference type="Proteomes" id="UP001163603"/>
    </source>
</evidence>
<accession>A0ACC0YGS2</accession>
<dbReference type="Proteomes" id="UP001163603">
    <property type="component" value="Chromosome 6"/>
</dbReference>
<keyword evidence="2" id="KW-1185">Reference proteome</keyword>
<protein>
    <submittedName>
        <fullName evidence="1">Uncharacterized protein</fullName>
    </submittedName>
</protein>
<dbReference type="EMBL" id="CM047741">
    <property type="protein sequence ID" value="KAJ0037468.1"/>
    <property type="molecule type" value="Genomic_DNA"/>
</dbReference>
<comment type="caution">
    <text evidence="1">The sequence shown here is derived from an EMBL/GenBank/DDBJ whole genome shotgun (WGS) entry which is preliminary data.</text>
</comment>
<reference evidence="2" key="1">
    <citation type="journal article" date="2023" name="G3 (Bethesda)">
        <title>Genome assembly and association tests identify interacting loci associated with vigor, precocity, and sex in interspecific pistachio rootstocks.</title>
        <authorList>
            <person name="Palmer W."/>
            <person name="Jacygrad E."/>
            <person name="Sagayaradj S."/>
            <person name="Cavanaugh K."/>
            <person name="Han R."/>
            <person name="Bertier L."/>
            <person name="Beede B."/>
            <person name="Kafkas S."/>
            <person name="Golino D."/>
            <person name="Preece J."/>
            <person name="Michelmore R."/>
        </authorList>
    </citation>
    <scope>NUCLEOTIDE SEQUENCE [LARGE SCALE GENOMIC DNA]</scope>
</reference>
<proteinExistence type="predicted"/>
<evidence type="ECO:0000313" key="1">
    <source>
        <dbReference type="EMBL" id="KAJ0037468.1"/>
    </source>
</evidence>
<organism evidence="1 2">
    <name type="scientific">Pistacia integerrima</name>
    <dbReference type="NCBI Taxonomy" id="434235"/>
    <lineage>
        <taxon>Eukaryota</taxon>
        <taxon>Viridiplantae</taxon>
        <taxon>Streptophyta</taxon>
        <taxon>Embryophyta</taxon>
        <taxon>Tracheophyta</taxon>
        <taxon>Spermatophyta</taxon>
        <taxon>Magnoliopsida</taxon>
        <taxon>eudicotyledons</taxon>
        <taxon>Gunneridae</taxon>
        <taxon>Pentapetalae</taxon>
        <taxon>rosids</taxon>
        <taxon>malvids</taxon>
        <taxon>Sapindales</taxon>
        <taxon>Anacardiaceae</taxon>
        <taxon>Pistacia</taxon>
    </lineage>
</organism>
<name>A0ACC0YGS2_9ROSI</name>